<evidence type="ECO:0000259" key="8">
    <source>
        <dbReference type="Pfam" id="PF18765"/>
    </source>
</evidence>
<evidence type="ECO:0000256" key="4">
    <source>
        <dbReference type="ARBA" id="ARBA00035252"/>
    </source>
</evidence>
<feature type="domain" description="Adenylyltransferase AadA C-terminal" evidence="7">
    <location>
        <begin position="154"/>
        <end position="247"/>
    </location>
</feature>
<keyword evidence="9" id="KW-0548">Nucleotidyltransferase</keyword>
<comment type="caution">
    <text evidence="9">The sequence shown here is derived from an EMBL/GenBank/DDBJ whole genome shotgun (WGS) entry which is preliminary data.</text>
</comment>
<dbReference type="Pfam" id="PF18765">
    <property type="entry name" value="Polbeta"/>
    <property type="match status" value="1"/>
</dbReference>
<dbReference type="NCBIfam" id="NF045909">
    <property type="entry name" value="ANT_9_Ic"/>
    <property type="match status" value="1"/>
</dbReference>
<dbReference type="PATRIC" id="fig|1337887.3.peg.4906"/>
<proteinExistence type="predicted"/>
<protein>
    <recommendedName>
        <fullName evidence="4">Aminoglycoside (3'') (9) adenylyltransferase</fullName>
        <ecNumber evidence="3">2.7.7.47</ecNumber>
    </recommendedName>
</protein>
<dbReference type="InterPro" id="IPR024172">
    <property type="entry name" value="AadA/Aad9"/>
</dbReference>
<evidence type="ECO:0000313" key="10">
    <source>
        <dbReference type="Proteomes" id="UP000016842"/>
    </source>
</evidence>
<evidence type="ECO:0000256" key="2">
    <source>
        <dbReference type="ARBA" id="ARBA00023251"/>
    </source>
</evidence>
<keyword evidence="2" id="KW-0046">Antibiotic resistance</keyword>
<dbReference type="SUPFAM" id="SSF81301">
    <property type="entry name" value="Nucleotidyltransferase"/>
    <property type="match status" value="1"/>
</dbReference>
<evidence type="ECO:0000313" key="9">
    <source>
        <dbReference type="EMBL" id="ERM00022.1"/>
    </source>
</evidence>
<dbReference type="InterPro" id="IPR043519">
    <property type="entry name" value="NT_sf"/>
</dbReference>
<keyword evidence="1 9" id="KW-0808">Transferase</keyword>
<dbReference type="AlphaFoldDB" id="U4VBB0"/>
<feature type="domain" description="Polymerase beta nucleotidyltransferase" evidence="8">
    <location>
        <begin position="27"/>
        <end position="73"/>
    </location>
</feature>
<accession>U4VBB0</accession>
<gene>
    <name evidence="9" type="ORF">Q644_07375</name>
</gene>
<dbReference type="PIRSF" id="PIRSF000819">
    <property type="entry name" value="Streptomycin_3-adenylyltransf"/>
    <property type="match status" value="1"/>
</dbReference>
<comment type="catalytic activity">
    <reaction evidence="5">
        <text>spectinomycin + ATP = 9-O-adenylylspectinomycin + diphosphate</text>
        <dbReference type="Rhea" id="RHEA:63228"/>
        <dbReference type="ChEBI" id="CHEBI:30616"/>
        <dbReference type="ChEBI" id="CHEBI:33019"/>
        <dbReference type="ChEBI" id="CHEBI:146260"/>
        <dbReference type="ChEBI" id="CHEBI:146261"/>
    </reaction>
</comment>
<dbReference type="GO" id="GO:0046677">
    <property type="term" value="P:response to antibiotic"/>
    <property type="evidence" value="ECO:0007669"/>
    <property type="project" value="UniProtKB-KW"/>
</dbReference>
<evidence type="ECO:0000256" key="5">
    <source>
        <dbReference type="ARBA" id="ARBA00047831"/>
    </source>
</evidence>
<dbReference type="CDD" id="cd05403">
    <property type="entry name" value="NT_KNTase_like"/>
    <property type="match status" value="1"/>
</dbReference>
<dbReference type="GO" id="GO:0070566">
    <property type="term" value="F:adenylyltransferase activity"/>
    <property type="evidence" value="ECO:0007669"/>
    <property type="project" value="InterPro"/>
</dbReference>
<dbReference type="InterPro" id="IPR041633">
    <property type="entry name" value="Polbeta"/>
</dbReference>
<dbReference type="EC" id="2.7.7.47" evidence="3"/>
<sequence length="263" mass="28270">MDRNHAAIPEEAAKALIVLQECLGGSSLQALYLHGSAVNGGLRPNSDVDLLAVCDRNPAPETSALLVDRLMQISGRHPVAPGMPRCLEVMLFLRQDLAASRYPARCAFIYGEWLRDEFEAGIVPQAHTDPEYTLVLAQAGQEAISLVGPTREHLLPSVPQGDVRRAIADALPALIGNLAGDERNVLLTLARMWYTLETGTFVPKDAAAEWALPPLVSPPETAAALALAQAAYRGAAVDDWQSHPPLLAGQAAEELAHQVRLLF</sequence>
<dbReference type="NCBIfam" id="NF012212">
    <property type="entry name" value="ANT_9"/>
    <property type="match status" value="1"/>
</dbReference>
<evidence type="ECO:0000256" key="6">
    <source>
        <dbReference type="ARBA" id="ARBA00048566"/>
    </source>
</evidence>
<name>U4VBB0_9HYPH</name>
<dbReference type="Gene3D" id="3.30.460.10">
    <property type="entry name" value="Beta Polymerase, domain 2"/>
    <property type="match status" value="1"/>
</dbReference>
<dbReference type="EMBL" id="ASXJ01000345">
    <property type="protein sequence ID" value="ERM00022.1"/>
    <property type="molecule type" value="Genomic_DNA"/>
</dbReference>
<dbReference type="Pfam" id="PF13427">
    <property type="entry name" value="AadA_C"/>
    <property type="match status" value="1"/>
</dbReference>
<comment type="catalytic activity">
    <reaction evidence="6">
        <text>streptomycin + ATP = 3''-O-adenylylstreptomycin + diphosphate</text>
        <dbReference type="Rhea" id="RHEA:20245"/>
        <dbReference type="ChEBI" id="CHEBI:30616"/>
        <dbReference type="ChEBI" id="CHEBI:33019"/>
        <dbReference type="ChEBI" id="CHEBI:58007"/>
        <dbReference type="ChEBI" id="CHEBI:58605"/>
        <dbReference type="EC" id="2.7.7.47"/>
    </reaction>
</comment>
<dbReference type="InterPro" id="IPR025184">
    <property type="entry name" value="AadA_C"/>
</dbReference>
<organism evidence="9 10">
    <name type="scientific">Brucella intermedia 229E</name>
    <dbReference type="NCBI Taxonomy" id="1337887"/>
    <lineage>
        <taxon>Bacteria</taxon>
        <taxon>Pseudomonadati</taxon>
        <taxon>Pseudomonadota</taxon>
        <taxon>Alphaproteobacteria</taxon>
        <taxon>Hyphomicrobiales</taxon>
        <taxon>Brucellaceae</taxon>
        <taxon>Brucella/Ochrobactrum group</taxon>
        <taxon>Brucella</taxon>
    </lineage>
</organism>
<evidence type="ECO:0000256" key="3">
    <source>
        <dbReference type="ARBA" id="ARBA00035126"/>
    </source>
</evidence>
<reference evidence="9 10" key="1">
    <citation type="journal article" date="2014" name="FEMS Microbiol. Lett.">
        <title>Genome sequencing analysis reveals virulence-related gene content of Ochrobactrum intermedium strain 229E, a urease-positive strain isolated from the human gastric niche.</title>
        <authorList>
            <person name="Kulkarni G.J."/>
            <person name="Shetty S."/>
            <person name="Dharne M.S."/>
            <person name="Shouche Y.S."/>
        </authorList>
    </citation>
    <scope>NUCLEOTIDE SEQUENCE [LARGE SCALE GENOMIC DNA]</scope>
    <source>
        <strain evidence="9 10">229E</strain>
    </source>
</reference>
<evidence type="ECO:0000259" key="7">
    <source>
        <dbReference type="Pfam" id="PF13427"/>
    </source>
</evidence>
<dbReference type="GO" id="GO:0009012">
    <property type="term" value="F:aminoglycoside 3''-adenylyltransferase activity"/>
    <property type="evidence" value="ECO:0007669"/>
    <property type="project" value="UniProtKB-EC"/>
</dbReference>
<dbReference type="Proteomes" id="UP000016842">
    <property type="component" value="Unassembled WGS sequence"/>
</dbReference>
<evidence type="ECO:0000256" key="1">
    <source>
        <dbReference type="ARBA" id="ARBA00022679"/>
    </source>
</evidence>